<evidence type="ECO:0000259" key="6">
    <source>
        <dbReference type="Pfam" id="PF04357"/>
    </source>
</evidence>
<dbReference type="InterPro" id="IPR052894">
    <property type="entry name" value="AsmA-related"/>
</dbReference>
<dbReference type="PANTHER" id="PTHR30441:SF8">
    <property type="entry name" value="DUF748 DOMAIN-CONTAINING PROTEIN"/>
    <property type="match status" value="1"/>
</dbReference>
<feature type="domain" description="Translocation and assembly module TamB C-terminal" evidence="6">
    <location>
        <begin position="1168"/>
        <end position="1625"/>
    </location>
</feature>
<keyword evidence="3" id="KW-1133">Transmembrane helix</keyword>
<dbReference type="InterPro" id="IPR007452">
    <property type="entry name" value="TamB_C"/>
</dbReference>
<gene>
    <name evidence="7" type="ORF">ACFSYC_15070</name>
</gene>
<reference evidence="8" key="1">
    <citation type="journal article" date="2019" name="Int. J. Syst. Evol. Microbiol.">
        <title>The Global Catalogue of Microorganisms (GCM) 10K type strain sequencing project: providing services to taxonomists for standard genome sequencing and annotation.</title>
        <authorList>
            <consortium name="The Broad Institute Genomics Platform"/>
            <consortium name="The Broad Institute Genome Sequencing Center for Infectious Disease"/>
            <person name="Wu L."/>
            <person name="Ma J."/>
        </authorList>
    </citation>
    <scope>NUCLEOTIDE SEQUENCE [LARGE SCALE GENOMIC DNA]</scope>
    <source>
        <strain evidence="8">KCTC 52232</strain>
    </source>
</reference>
<feature type="region of interest" description="Disordered" evidence="5">
    <location>
        <begin position="1640"/>
        <end position="1688"/>
    </location>
</feature>
<accession>A0ABW5XQE8</accession>
<evidence type="ECO:0000256" key="5">
    <source>
        <dbReference type="SAM" id="MobiDB-lite"/>
    </source>
</evidence>
<feature type="compositionally biased region" description="Basic and acidic residues" evidence="5">
    <location>
        <begin position="1640"/>
        <end position="1668"/>
    </location>
</feature>
<dbReference type="EMBL" id="JBHUON010000020">
    <property type="protein sequence ID" value="MFD2866019.1"/>
    <property type="molecule type" value="Genomic_DNA"/>
</dbReference>
<dbReference type="Proteomes" id="UP001597601">
    <property type="component" value="Unassembled WGS sequence"/>
</dbReference>
<name>A0ABW5XQE8_9SPHI</name>
<comment type="caution">
    <text evidence="7">The sequence shown here is derived from an EMBL/GenBank/DDBJ whole genome shotgun (WGS) entry which is preliminary data.</text>
</comment>
<evidence type="ECO:0000256" key="2">
    <source>
        <dbReference type="ARBA" id="ARBA00022692"/>
    </source>
</evidence>
<sequence length="1688" mass="185151">MILIQVPSVQNFAKNKAVTFLEKKIKTKVEIGHISLGLPKLLILEDVYFEDQKKDTLIAGDKLKVDISMLQLLHNKVEINEINLQGITAKISRGPDSLFNFNYILKAFAGEQKKEVKAEDTTSTMKFSMDKIILDRISVVYKDVVSGNDVKFWLGHFDTRIKDFDLEKMKFTVPKITLSDVNATVIQTAVTPPPRDTATAPLNLDLGLGTIDISKVKVVYRTVEMDANVDLSKFLVEMDKIDLKNQQVAIKSIALNDTKAFMTFAKPQTVKKQVEKVIKKLDTLASNPNKNGWRATLGKITLVNDDLKFDNEVQQPIARGLDFAHMHIRALNADVQDISYSPDTIKGKVNSFTFNEKSGLAVKKFHTTFLYGPTSAYLNDLLLETPQTVIQKQVQVSYPSIAAITKNIGLLKVNANVDGTKINLKDVLLLMPTMASMEPFKSSPNSVFRIDGRVEGGVNNLNIPNFEVRGLRNTHIKASARLRGLPDMNKAYFDVNLADFNTSAGDIAKLAPKGTIPANIRVPDNMNLKGTFKGSMYNFNTKLNLRTNLGAADVVAGMKNGNSKTKASYVANIRANNLNVGAITKQPQMVGMVTMAANVKGRGLDPKKASLAFDGSVASAYVKGYTYKNLKLKGTAVNGAYTVVSTMNDPNIHFALNAKANLNKKYPAITANLMLDSIDLQALKLSTTPLRLHGKIIADVPTADPDYLNANIKATNLLVVTKDQRIKVDSISLISTANADSSALRLKTPFLNARMSGKYKLTEVGTAMQDMVNKYFDTSLGAAKSAAKPAYSPQQFTFAVRIIKSSLLEQFAPTLTTLDPVNITGRFNSSTGEFVANGTIPKVVYGTQVINNGKLNINTANNALNYALTVDEVKVGSSLDLLYPSITGNAQNNKLNVSLQVRDAARKERYRIAGVMTALPDLYQFSFLQDGVMFNYIPWAVSADNALQFGSKGILARNFAITNNNQILSVNSVGTDYNSPLKVAFRDFHIETITQMAQQDSLQVGGVINGEANISDFQSAMKFTAQLDVKDFSFKGDTVGNIALKVNNQTANAYSADMSITGKGNQVNLKGIYYTTPASRFDLDLNIVKLNVKSIEGFSFGAIRNAKGTITGQLKVTGTTDVPVVRGDVNFNEVGFNVSMLNSYFTMPKEVITFNEDGVLFRDFTLVDSTGNKAIVSGTLYTKTFTDFRFGMDINATNFRAVNSTKADNKLFYGKLYVDTRIQIRGNMDAPKVDANLTVNDKTDMTFVLPSDDPGVVDRKGVVEVIDQDAPKLDSILLARQLDSLKQSNLRGMDVNATIKVSKLANFNVVIDERNGDVVNIRGEANLQGGIDPSGKINLTGTYVVERGSYNLSYATVSRTFNFKKGSTINWTGDPTSAMVDLTAVYVANVPPIDLVNQQMGDDGSNLTMYKQKLPFNVNLNLKNELLKPDISFDIVLPDSNYTVSPGVIDVVNARLSQIRANPNELNKQVLGVLVLGHFIGDNPLQSAGGSTGVNGVIRNSVSNLLSDQLNKLAGNLGGGVQLSFGVTSGADYSSGVQQNRTDLNVGLSKQFLNDRLTVSVGNNFNLEGQNQPGQKSSQIAGNLSVNYKLTADGRYMLRAYRRDQYVVVQGQVVETGLAFSLTYEYNRFMELFKRKPREERELQKEYKEKEKAKDEVKKEAEKAHDETVVEPVVQPANKPAEKKEPQD</sequence>
<proteinExistence type="predicted"/>
<dbReference type="PANTHER" id="PTHR30441">
    <property type="entry name" value="DUF748 DOMAIN-CONTAINING PROTEIN"/>
    <property type="match status" value="1"/>
</dbReference>
<dbReference type="Pfam" id="PF04357">
    <property type="entry name" value="TamB"/>
    <property type="match status" value="1"/>
</dbReference>
<evidence type="ECO:0000256" key="3">
    <source>
        <dbReference type="ARBA" id="ARBA00022989"/>
    </source>
</evidence>
<comment type="subcellular location">
    <subcellularLocation>
        <location evidence="1">Membrane</location>
        <topology evidence="1">Single-pass membrane protein</topology>
    </subcellularLocation>
</comment>
<evidence type="ECO:0000313" key="8">
    <source>
        <dbReference type="Proteomes" id="UP001597601"/>
    </source>
</evidence>
<evidence type="ECO:0000256" key="4">
    <source>
        <dbReference type="ARBA" id="ARBA00023136"/>
    </source>
</evidence>
<evidence type="ECO:0000256" key="1">
    <source>
        <dbReference type="ARBA" id="ARBA00004167"/>
    </source>
</evidence>
<protein>
    <submittedName>
        <fullName evidence="7">Translocation/assembly module TamB domain-containing protein</fullName>
    </submittedName>
</protein>
<evidence type="ECO:0000313" key="7">
    <source>
        <dbReference type="EMBL" id="MFD2866019.1"/>
    </source>
</evidence>
<organism evidence="7 8">
    <name type="scientific">Mucilaginibacter antarcticus</name>
    <dbReference type="NCBI Taxonomy" id="1855725"/>
    <lineage>
        <taxon>Bacteria</taxon>
        <taxon>Pseudomonadati</taxon>
        <taxon>Bacteroidota</taxon>
        <taxon>Sphingobacteriia</taxon>
        <taxon>Sphingobacteriales</taxon>
        <taxon>Sphingobacteriaceae</taxon>
        <taxon>Mucilaginibacter</taxon>
    </lineage>
</organism>
<keyword evidence="2" id="KW-0812">Transmembrane</keyword>
<keyword evidence="8" id="KW-1185">Reference proteome</keyword>
<keyword evidence="4" id="KW-0472">Membrane</keyword>
<dbReference type="RefSeq" id="WP_377129295.1">
    <property type="nucleotide sequence ID" value="NZ_JBHUON010000020.1"/>
</dbReference>